<evidence type="ECO:0000313" key="2">
    <source>
        <dbReference type="EMBL" id="KKS14292.1"/>
    </source>
</evidence>
<dbReference type="InterPro" id="IPR029057">
    <property type="entry name" value="PRTase-like"/>
</dbReference>
<proteinExistence type="predicted"/>
<keyword evidence="2" id="KW-0808">Transferase</keyword>
<dbReference type="SUPFAM" id="SSF53271">
    <property type="entry name" value="PRTase-like"/>
    <property type="match status" value="1"/>
</dbReference>
<organism evidence="2 3">
    <name type="scientific">Candidatus Daviesbacteria bacterium GW2011_GWB1_41_5</name>
    <dbReference type="NCBI Taxonomy" id="1618429"/>
    <lineage>
        <taxon>Bacteria</taxon>
        <taxon>Candidatus Daviesiibacteriota</taxon>
    </lineage>
</organism>
<dbReference type="EMBL" id="LCBN01000003">
    <property type="protein sequence ID" value="KKS14292.1"/>
    <property type="molecule type" value="Genomic_DNA"/>
</dbReference>
<reference evidence="2 3" key="1">
    <citation type="journal article" date="2015" name="Nature">
        <title>rRNA introns, odd ribosomes, and small enigmatic genomes across a large radiation of phyla.</title>
        <authorList>
            <person name="Brown C.T."/>
            <person name="Hug L.A."/>
            <person name="Thomas B.C."/>
            <person name="Sharon I."/>
            <person name="Castelle C.J."/>
            <person name="Singh A."/>
            <person name="Wilkins M.J."/>
            <person name="Williams K.H."/>
            <person name="Banfield J.F."/>
        </authorList>
    </citation>
    <scope>NUCLEOTIDE SEQUENCE [LARGE SCALE GENOMIC DNA]</scope>
</reference>
<dbReference type="CDD" id="cd06223">
    <property type="entry name" value="PRTases_typeI"/>
    <property type="match status" value="1"/>
</dbReference>
<name>A0A0G0WQC7_9BACT</name>
<protein>
    <submittedName>
        <fullName evidence="2">Adenine phosphoribosyltransferase</fullName>
    </submittedName>
</protein>
<accession>A0A0G0WQC7</accession>
<dbReference type="PANTHER" id="PTHR43218:SF1">
    <property type="entry name" value="PHOSPHORIBOSYLTRANSFERASE"/>
    <property type="match status" value="1"/>
</dbReference>
<dbReference type="Gene3D" id="3.40.50.2020">
    <property type="match status" value="1"/>
</dbReference>
<dbReference type="NCBIfam" id="NF005592">
    <property type="entry name" value="PRK07322.1"/>
    <property type="match status" value="1"/>
</dbReference>
<dbReference type="InterPro" id="IPR000836">
    <property type="entry name" value="PRTase_dom"/>
</dbReference>
<dbReference type="PATRIC" id="fig|1618429.3.peg.102"/>
<sequence>MYSFGKSKPVKKAAKQKYHPVKICGEVCKLPIVEVGPNLSVALFNILGINFVSPKICKSLAKKLPKEISAIVTPEVKSICLAYEMSKVLKVPYIVLRKTLKPYMVNSIGIEVLSITTGKPQNLFLDGKDRKKIRGKKVMLLDDVISTGETLKGMRALMKKAGAKIAAEAAVFTEGEENFWKEVVSLGHLPLFKSK</sequence>
<comment type="caution">
    <text evidence="2">The sequence shown here is derived from an EMBL/GenBank/DDBJ whole genome shotgun (WGS) entry which is preliminary data.</text>
</comment>
<dbReference type="Proteomes" id="UP000034753">
    <property type="component" value="Unassembled WGS sequence"/>
</dbReference>
<evidence type="ECO:0000313" key="3">
    <source>
        <dbReference type="Proteomes" id="UP000034753"/>
    </source>
</evidence>
<keyword evidence="2" id="KW-0328">Glycosyltransferase</keyword>
<dbReference type="Pfam" id="PF00156">
    <property type="entry name" value="Pribosyltran"/>
    <property type="match status" value="1"/>
</dbReference>
<evidence type="ECO:0000259" key="1">
    <source>
        <dbReference type="Pfam" id="PF00156"/>
    </source>
</evidence>
<dbReference type="GO" id="GO:0016757">
    <property type="term" value="F:glycosyltransferase activity"/>
    <property type="evidence" value="ECO:0007669"/>
    <property type="project" value="UniProtKB-KW"/>
</dbReference>
<dbReference type="PANTHER" id="PTHR43218">
    <property type="entry name" value="PHOSPHORIBOSYLTRANSFERASE-RELATED"/>
    <property type="match status" value="1"/>
</dbReference>
<feature type="domain" description="Phosphoribosyltransferase" evidence="1">
    <location>
        <begin position="57"/>
        <end position="174"/>
    </location>
</feature>
<gene>
    <name evidence="2" type="ORF">UU67_C0003G0014</name>
</gene>
<dbReference type="AlphaFoldDB" id="A0A0G0WQC7"/>